<dbReference type="PATRIC" id="fig|1365251.3.peg.349"/>
<dbReference type="InterPro" id="IPR018712">
    <property type="entry name" value="Tle1-like_cat"/>
</dbReference>
<proteinExistence type="predicted"/>
<dbReference type="PANTHER" id="PTHR33840">
    <property type="match status" value="1"/>
</dbReference>
<sequence>MKRLVLCMDGTWNKPTQYDRGKRKPTNVVKLARGVDPVCPDGVHQVVYYSEGVGTHWGMDKILGGGFGLGLSQNVLRAYQFLVLNYQPGDEIYGFGFSRGAYTIRSVIGLINKIGLLPKDHAFYMPEAYRLYRNTAPESEVDKFKAEHNCTDVSIKFVGVWDTVGALGVPFDLDFINGRYRFHDVSLTENIEHAYHALAIDERRGPFKPAIWTLPEGSKQTLEQKWFAGSHSNIGGGYSQDGLANISLHWIKDCARAHGLIFNERFLSYYRPFYLDEYRDSMSWLYKITERVRKLGIGKRTNESLHESVYKRISESDNYQPENAIEFMEMLEDKRQGAQH</sequence>
<gene>
    <name evidence="2" type="ORF">N476_26360</name>
</gene>
<accession>A0A167GGM2</accession>
<dbReference type="Pfam" id="PF09994">
    <property type="entry name" value="T6SS_Tle1-like_cat"/>
    <property type="match status" value="1"/>
</dbReference>
<evidence type="ECO:0000259" key="1">
    <source>
        <dbReference type="Pfam" id="PF09994"/>
    </source>
</evidence>
<protein>
    <recommendedName>
        <fullName evidence="1">T6SS Phospholipase effector Tle1-like catalytic domain-containing protein</fullName>
    </recommendedName>
</protein>
<comment type="caution">
    <text evidence="2">The sequence shown here is derived from an EMBL/GenBank/DDBJ whole genome shotgun (WGS) entry which is preliminary data.</text>
</comment>
<feature type="domain" description="T6SS Phospholipase effector Tle1-like catalytic" evidence="1">
    <location>
        <begin position="2"/>
        <end position="251"/>
    </location>
</feature>
<evidence type="ECO:0000313" key="3">
    <source>
        <dbReference type="Proteomes" id="UP000076503"/>
    </source>
</evidence>
<dbReference type="EMBL" id="AUXZ01000014">
    <property type="protein sequence ID" value="KZN55271.1"/>
    <property type="molecule type" value="Genomic_DNA"/>
</dbReference>
<dbReference type="AlphaFoldDB" id="A0A167GGM2"/>
<dbReference type="PANTHER" id="PTHR33840:SF1">
    <property type="entry name" value="TLE1 PHOSPHOLIPASE DOMAIN-CONTAINING PROTEIN"/>
    <property type="match status" value="1"/>
</dbReference>
<dbReference type="Proteomes" id="UP000076503">
    <property type="component" value="Unassembled WGS sequence"/>
</dbReference>
<name>A0A167GGM2_9GAMM</name>
<evidence type="ECO:0000313" key="2">
    <source>
        <dbReference type="EMBL" id="KZN55271.1"/>
    </source>
</evidence>
<organism evidence="2 3">
    <name type="scientific">Pseudoalteromonas luteoviolacea H33</name>
    <dbReference type="NCBI Taxonomy" id="1365251"/>
    <lineage>
        <taxon>Bacteria</taxon>
        <taxon>Pseudomonadati</taxon>
        <taxon>Pseudomonadota</taxon>
        <taxon>Gammaproteobacteria</taxon>
        <taxon>Alteromonadales</taxon>
        <taxon>Pseudoalteromonadaceae</taxon>
        <taxon>Pseudoalteromonas</taxon>
    </lineage>
</organism>
<reference evidence="2 3" key="1">
    <citation type="submission" date="2013-07" db="EMBL/GenBank/DDBJ databases">
        <title>Comparative Genomic and Metabolomic Analysis of Twelve Strains of Pseudoalteromonas luteoviolacea.</title>
        <authorList>
            <person name="Vynne N.G."/>
            <person name="Mansson M."/>
            <person name="Gram L."/>
        </authorList>
    </citation>
    <scope>NUCLEOTIDE SEQUENCE [LARGE SCALE GENOMIC DNA]</scope>
    <source>
        <strain evidence="2 3">H33</strain>
    </source>
</reference>